<accession>A0A1H6IY50</accession>
<dbReference type="AlphaFoldDB" id="A0A1H6IY50"/>
<keyword evidence="2" id="KW-1185">Reference proteome</keyword>
<name>A0A1H6IY50_9GAMM</name>
<protein>
    <submittedName>
        <fullName evidence="1">Putative transposase</fullName>
    </submittedName>
</protein>
<sequence length="42" mass="5033">EILEYMLGYYSQLRPHHYNGGLAPNETERRYWLGYKDVAKIS</sequence>
<feature type="non-terminal residue" evidence="1">
    <location>
        <position position="1"/>
    </location>
</feature>
<gene>
    <name evidence="1" type="ORF">SAMN05660691_00001</name>
</gene>
<evidence type="ECO:0000313" key="2">
    <source>
        <dbReference type="Proteomes" id="UP000199371"/>
    </source>
</evidence>
<dbReference type="EMBL" id="FNXF01000001">
    <property type="protein sequence ID" value="SEH54367.1"/>
    <property type="molecule type" value="Genomic_DNA"/>
</dbReference>
<dbReference type="Proteomes" id="UP000199371">
    <property type="component" value="Unassembled WGS sequence"/>
</dbReference>
<dbReference type="STRING" id="173990.SAMN05660691_00001"/>
<proteinExistence type="predicted"/>
<organism evidence="1 2">
    <name type="scientific">Rheinheimera pacifica</name>
    <dbReference type="NCBI Taxonomy" id="173990"/>
    <lineage>
        <taxon>Bacteria</taxon>
        <taxon>Pseudomonadati</taxon>
        <taxon>Pseudomonadota</taxon>
        <taxon>Gammaproteobacteria</taxon>
        <taxon>Chromatiales</taxon>
        <taxon>Chromatiaceae</taxon>
        <taxon>Rheinheimera</taxon>
    </lineage>
</organism>
<reference evidence="2" key="1">
    <citation type="submission" date="2016-10" db="EMBL/GenBank/DDBJ databases">
        <authorList>
            <person name="Varghese N."/>
            <person name="Submissions S."/>
        </authorList>
    </citation>
    <scope>NUCLEOTIDE SEQUENCE [LARGE SCALE GENOMIC DNA]</scope>
    <source>
        <strain evidence="2">DSM 17616</strain>
    </source>
</reference>
<evidence type="ECO:0000313" key="1">
    <source>
        <dbReference type="EMBL" id="SEH54367.1"/>
    </source>
</evidence>